<dbReference type="PROSITE" id="PS51257">
    <property type="entry name" value="PROKAR_LIPOPROTEIN"/>
    <property type="match status" value="1"/>
</dbReference>
<protein>
    <recommendedName>
        <fullName evidence="4">Tetratricopeptide repeat protein</fullName>
    </recommendedName>
</protein>
<dbReference type="AlphaFoldDB" id="A0A839UT06"/>
<evidence type="ECO:0008006" key="4">
    <source>
        <dbReference type="Google" id="ProtNLM"/>
    </source>
</evidence>
<feature type="transmembrane region" description="Helical" evidence="1">
    <location>
        <begin position="7"/>
        <end position="28"/>
    </location>
</feature>
<accession>A0A839UT06</accession>
<name>A0A839UT06_9GAMM</name>
<evidence type="ECO:0000313" key="2">
    <source>
        <dbReference type="EMBL" id="MBB3169086.1"/>
    </source>
</evidence>
<feature type="transmembrane region" description="Helical" evidence="1">
    <location>
        <begin position="349"/>
        <end position="368"/>
    </location>
</feature>
<dbReference type="EMBL" id="JACHXZ010000003">
    <property type="protein sequence ID" value="MBB3169086.1"/>
    <property type="molecule type" value="Genomic_DNA"/>
</dbReference>
<evidence type="ECO:0000256" key="1">
    <source>
        <dbReference type="SAM" id="Phobius"/>
    </source>
</evidence>
<keyword evidence="1" id="KW-0812">Transmembrane</keyword>
<feature type="transmembrane region" description="Helical" evidence="1">
    <location>
        <begin position="375"/>
        <end position="397"/>
    </location>
</feature>
<keyword evidence="3" id="KW-1185">Reference proteome</keyword>
<keyword evidence="1" id="KW-0472">Membrane</keyword>
<dbReference type="Proteomes" id="UP000559987">
    <property type="component" value="Unassembled WGS sequence"/>
</dbReference>
<feature type="transmembrane region" description="Helical" evidence="1">
    <location>
        <begin position="150"/>
        <end position="169"/>
    </location>
</feature>
<reference evidence="2 3" key="1">
    <citation type="submission" date="2020-08" db="EMBL/GenBank/DDBJ databases">
        <title>Genomic Encyclopedia of Type Strains, Phase III (KMG-III): the genomes of soil and plant-associated and newly described type strains.</title>
        <authorList>
            <person name="Whitman W."/>
        </authorList>
    </citation>
    <scope>NUCLEOTIDE SEQUENCE [LARGE SCALE GENOMIC DNA]</scope>
    <source>
        <strain evidence="2 3">CECT 8571</strain>
    </source>
</reference>
<feature type="transmembrane region" description="Helical" evidence="1">
    <location>
        <begin position="319"/>
        <end position="337"/>
    </location>
</feature>
<feature type="transmembrane region" description="Helical" evidence="1">
    <location>
        <begin position="221"/>
        <end position="244"/>
    </location>
</feature>
<evidence type="ECO:0000313" key="3">
    <source>
        <dbReference type="Proteomes" id="UP000559987"/>
    </source>
</evidence>
<comment type="caution">
    <text evidence="2">The sequence shown here is derived from an EMBL/GenBank/DDBJ whole genome shotgun (WGS) entry which is preliminary data.</text>
</comment>
<organism evidence="2 3">
    <name type="scientific">Simiduia aestuariiviva</name>
    <dbReference type="NCBI Taxonomy" id="1510459"/>
    <lineage>
        <taxon>Bacteria</taxon>
        <taxon>Pseudomonadati</taxon>
        <taxon>Pseudomonadota</taxon>
        <taxon>Gammaproteobacteria</taxon>
        <taxon>Cellvibrionales</taxon>
        <taxon>Cellvibrionaceae</taxon>
        <taxon>Simiduia</taxon>
    </lineage>
</organism>
<feature type="transmembrane region" description="Helical" evidence="1">
    <location>
        <begin position="288"/>
        <end position="307"/>
    </location>
</feature>
<feature type="transmembrane region" description="Helical" evidence="1">
    <location>
        <begin position="176"/>
        <end position="209"/>
    </location>
</feature>
<gene>
    <name evidence="2" type="ORF">FHS30_002294</name>
</gene>
<keyword evidence="1" id="KW-1133">Transmembrane helix</keyword>
<proteinExistence type="predicted"/>
<feature type="transmembrane region" description="Helical" evidence="1">
    <location>
        <begin position="93"/>
        <end position="114"/>
    </location>
</feature>
<feature type="transmembrane region" description="Helical" evidence="1">
    <location>
        <begin position="121"/>
        <end position="144"/>
    </location>
</feature>
<sequence length="622" mass="69263">MQKQSAEITVFVVLATVLIAVTSCYWFGLSGPFLLDDYHNLEPMAVYGGVESMQDALRYIFGQDGLQWERSFARATFLLSDQYWPSSPYGYKLVNLALHIVSALLLFCVIFVFLGRTSSALVKAGGVSILWALLPMHVTTVLYVVQRMTILVALLSLLALYFLLIAASARRVFTRYCCLGLGVIASILALCAKENAAVLLLLVPLIYFYRESATNFIARWQSGFIAILPLLFVALMVVTAWVTWGQYEGREFSGLDRLLSQGPILFFYVFQTFWVFDSYTLFHDGDWVASLPWYIGAIAWILHAWVVKLSLDKLSKGNLLAVGILWFYAGHAVESTIIPLELMFEHRNYLPAVGIVMCCVHVITVCYAKIRSKGFSALVALAMPLVGGLIAILALIYQCAIWSDYRVLSSKWAADHPNSIRAQSYFVAMLDENGLTPMAYDKLEEVIARNKEPSLLMRRYYFGCKLSLNNNSLDLKVLSAMNFTTGVLFETKRILESGDPCLMSGIPGGYSALIKTVEGMPLLAGRKNYYASFNDIAASAFIKHGNYSAAVRAREAAWQLQPSVPTALKLAELFILGGDPDNASIYLNAAVDLDRARWFSDDDTRQSIVRLVELLSTQKGVN</sequence>
<dbReference type="RefSeq" id="WP_183910577.1">
    <property type="nucleotide sequence ID" value="NZ_JACHXZ010000003.1"/>
</dbReference>